<dbReference type="SUPFAM" id="SSF52266">
    <property type="entry name" value="SGNH hydrolase"/>
    <property type="match status" value="1"/>
</dbReference>
<feature type="region of interest" description="Disordered" evidence="3">
    <location>
        <begin position="33"/>
        <end position="57"/>
    </location>
</feature>
<evidence type="ECO:0000256" key="1">
    <source>
        <dbReference type="ARBA" id="ARBA00008668"/>
    </source>
</evidence>
<evidence type="ECO:0000259" key="5">
    <source>
        <dbReference type="Pfam" id="PF13472"/>
    </source>
</evidence>
<dbReference type="InterPro" id="IPR037459">
    <property type="entry name" value="RhgT-like"/>
</dbReference>
<feature type="chain" id="PRO_5046835446" evidence="4">
    <location>
        <begin position="30"/>
        <end position="294"/>
    </location>
</feature>
<reference evidence="6 7" key="1">
    <citation type="submission" date="2024-12" db="EMBL/GenBank/DDBJ databases">
        <authorList>
            <person name="Lee Y."/>
        </authorList>
    </citation>
    <scope>NUCLEOTIDE SEQUENCE [LARGE SCALE GENOMIC DNA]</scope>
    <source>
        <strain evidence="6 7">03SUJ4</strain>
    </source>
</reference>
<dbReference type="PANTHER" id="PTHR43695">
    <property type="entry name" value="PUTATIVE (AFU_ORTHOLOGUE AFUA_2G17250)-RELATED"/>
    <property type="match status" value="1"/>
</dbReference>
<comment type="similarity">
    <text evidence="1">Belongs to the 'GDSL' lipolytic enzyme family.</text>
</comment>
<feature type="signal peptide" evidence="4">
    <location>
        <begin position="1"/>
        <end position="29"/>
    </location>
</feature>
<dbReference type="InterPro" id="IPR013830">
    <property type="entry name" value="SGNH_hydro"/>
</dbReference>
<dbReference type="CDD" id="cd01821">
    <property type="entry name" value="Rhamnogalacturan_acetylesterase_like"/>
    <property type="match status" value="1"/>
</dbReference>
<organism evidence="6 7">
    <name type="scientific">Terriglobus aquaticus</name>
    <dbReference type="NCBI Taxonomy" id="940139"/>
    <lineage>
        <taxon>Bacteria</taxon>
        <taxon>Pseudomonadati</taxon>
        <taxon>Acidobacteriota</taxon>
        <taxon>Terriglobia</taxon>
        <taxon>Terriglobales</taxon>
        <taxon>Acidobacteriaceae</taxon>
        <taxon>Terriglobus</taxon>
    </lineage>
</organism>
<evidence type="ECO:0000256" key="4">
    <source>
        <dbReference type="SAM" id="SignalP"/>
    </source>
</evidence>
<dbReference type="InterPro" id="IPR036514">
    <property type="entry name" value="SGNH_hydro_sf"/>
</dbReference>
<evidence type="ECO:0000313" key="6">
    <source>
        <dbReference type="EMBL" id="MFN2976876.1"/>
    </source>
</evidence>
<keyword evidence="2" id="KW-0378">Hydrolase</keyword>
<name>A0ABW9KM69_9BACT</name>
<gene>
    <name evidence="6" type="ORF">ACK2TP_13985</name>
</gene>
<dbReference type="Proteomes" id="UP001634747">
    <property type="component" value="Unassembled WGS sequence"/>
</dbReference>
<protein>
    <submittedName>
        <fullName evidence="6">Rhamnogalacturonan acetylesterase</fullName>
    </submittedName>
</protein>
<dbReference type="PANTHER" id="PTHR43695:SF1">
    <property type="entry name" value="RHAMNOGALACTURONAN ACETYLESTERASE"/>
    <property type="match status" value="1"/>
</dbReference>
<feature type="domain" description="SGNH hydrolase-type esterase" evidence="5">
    <location>
        <begin position="66"/>
        <end position="269"/>
    </location>
</feature>
<accession>A0ABW9KM69</accession>
<keyword evidence="7" id="KW-1185">Reference proteome</keyword>
<comment type="caution">
    <text evidence="6">The sequence shown here is derived from an EMBL/GenBank/DDBJ whole genome shotgun (WGS) entry which is preliminary data.</text>
</comment>
<dbReference type="Pfam" id="PF13472">
    <property type="entry name" value="Lipase_GDSL_2"/>
    <property type="match status" value="1"/>
</dbReference>
<evidence type="ECO:0000256" key="3">
    <source>
        <dbReference type="SAM" id="MobiDB-lite"/>
    </source>
</evidence>
<evidence type="ECO:0000313" key="7">
    <source>
        <dbReference type="Proteomes" id="UP001634747"/>
    </source>
</evidence>
<dbReference type="EMBL" id="JBJYXY010000001">
    <property type="protein sequence ID" value="MFN2976876.1"/>
    <property type="molecule type" value="Genomic_DNA"/>
</dbReference>
<evidence type="ECO:0000256" key="2">
    <source>
        <dbReference type="ARBA" id="ARBA00022801"/>
    </source>
</evidence>
<keyword evidence="4" id="KW-0732">Signal</keyword>
<proteinExistence type="inferred from homology"/>
<dbReference type="RefSeq" id="WP_344686799.1">
    <property type="nucleotide sequence ID" value="NZ_BAABBH010000001.1"/>
</dbReference>
<sequence>MKQTCYPHRVIAPRLLLALPLAFTLTCYAQTQTPAAPNVTPPETPTQSNLPKDPPLNPALPTLFIVGDSTARNGADLGWGDHFAPLVDTARINVANRARAGRSSRTYINEGWWQKVLAEIKPGDTLLLQMGHNDGGDLGGAKPRGTLKGIGDETKDVPQTAGPLAGQTETVHTFGWYLRQMIDQAKAKGVHPILLTLTVRNIWTPGPDGKPHIERDMGYTAPIDQVAAQEHIPVVDLSTIEADRLQALGPDATAPLFPKDHTHSSAEGATLIAHDVATAIRNAHLPIASYLKPE</sequence>
<dbReference type="Gene3D" id="3.40.50.1110">
    <property type="entry name" value="SGNH hydrolase"/>
    <property type="match status" value="1"/>
</dbReference>